<dbReference type="Proteomes" id="UP000308632">
    <property type="component" value="Unassembled WGS sequence"/>
</dbReference>
<evidence type="ECO:0000313" key="3">
    <source>
        <dbReference type="Proteomes" id="UP000308632"/>
    </source>
</evidence>
<feature type="compositionally biased region" description="Basic and acidic residues" evidence="1">
    <location>
        <begin position="7"/>
        <end position="44"/>
    </location>
</feature>
<evidence type="ECO:0000313" key="2">
    <source>
        <dbReference type="EMBL" id="TKT10384.1"/>
    </source>
</evidence>
<dbReference type="AlphaFoldDB" id="A0A4U5X5S2"/>
<sequence>MAVDPLIESRDVNEHSGEPPGDTEDRRTTDPEHRPGGVRPRDPYDACVPPCRRAQPQPHARQLGAVLLAPHRPSPRAGAAGVRPSRTGAPGLD</sequence>
<organism evidence="2 3">
    <name type="scientific">Streptomyces galbus</name>
    <dbReference type="NCBI Taxonomy" id="33898"/>
    <lineage>
        <taxon>Bacteria</taxon>
        <taxon>Bacillati</taxon>
        <taxon>Actinomycetota</taxon>
        <taxon>Actinomycetes</taxon>
        <taxon>Kitasatosporales</taxon>
        <taxon>Streptomycetaceae</taxon>
        <taxon>Streptomyces</taxon>
    </lineage>
</organism>
<accession>A0A4U5X5S2</accession>
<comment type="caution">
    <text evidence="2">The sequence shown here is derived from an EMBL/GenBank/DDBJ whole genome shotgun (WGS) entry which is preliminary data.</text>
</comment>
<protein>
    <submittedName>
        <fullName evidence="2">Uncharacterized protein</fullName>
    </submittedName>
</protein>
<dbReference type="EMBL" id="SZPR01000008">
    <property type="protein sequence ID" value="TKT10384.1"/>
    <property type="molecule type" value="Genomic_DNA"/>
</dbReference>
<gene>
    <name evidence="2" type="ORF">E4U92_05425</name>
</gene>
<feature type="region of interest" description="Disordered" evidence="1">
    <location>
        <begin position="1"/>
        <end position="93"/>
    </location>
</feature>
<reference evidence="2 3" key="1">
    <citation type="submission" date="2019-04" db="EMBL/GenBank/DDBJ databases">
        <title>Streptomyces lasaliensis sp.nov., an Actinomycete isolated from soil which produces the polyether antibiotic lasalocid.</title>
        <authorList>
            <person name="Erwin G."/>
            <person name="Haber C."/>
        </authorList>
    </citation>
    <scope>NUCLEOTIDE SEQUENCE [LARGE SCALE GENOMIC DNA]</scope>
    <source>
        <strain evidence="2 3">DSM 40089</strain>
    </source>
</reference>
<name>A0A4U5X5S2_STRGB</name>
<evidence type="ECO:0000256" key="1">
    <source>
        <dbReference type="SAM" id="MobiDB-lite"/>
    </source>
</evidence>
<proteinExistence type="predicted"/>